<keyword evidence="1" id="KW-1133">Transmembrane helix</keyword>
<sequence length="105" mass="11961">MKNIYCEKCAAEITDKNNLVIATYFFYITTFHEQCYSRTLKGRKTLFVGNEPINGFSGNLKAILAFVLAMILFLDGGAFLFVGIVALLVPIVRLYAWFTIERHLE</sequence>
<comment type="caution">
    <text evidence="2">The sequence shown here is derived from an EMBL/GenBank/DDBJ whole genome shotgun (WGS) entry which is preliminary data.</text>
</comment>
<reference evidence="3" key="1">
    <citation type="journal article" date="2019" name="Int. J. Syst. Evol. Microbiol.">
        <title>The Global Catalogue of Microorganisms (GCM) 10K type strain sequencing project: providing services to taxonomists for standard genome sequencing and annotation.</title>
        <authorList>
            <consortium name="The Broad Institute Genomics Platform"/>
            <consortium name="The Broad Institute Genome Sequencing Center for Infectious Disease"/>
            <person name="Wu L."/>
            <person name="Ma J."/>
        </authorList>
    </citation>
    <scope>NUCLEOTIDE SEQUENCE [LARGE SCALE GENOMIC DNA]</scope>
    <source>
        <strain evidence="3">CCUG 15531</strain>
    </source>
</reference>
<keyword evidence="1" id="KW-0472">Membrane</keyword>
<dbReference type="Proteomes" id="UP001597227">
    <property type="component" value="Unassembled WGS sequence"/>
</dbReference>
<feature type="transmembrane region" description="Helical" evidence="1">
    <location>
        <begin position="63"/>
        <end position="96"/>
    </location>
</feature>
<accession>A0ABW4MKM3</accession>
<keyword evidence="3" id="KW-1185">Reference proteome</keyword>
<evidence type="ECO:0000313" key="2">
    <source>
        <dbReference type="EMBL" id="MFD1778458.1"/>
    </source>
</evidence>
<evidence type="ECO:0000256" key="1">
    <source>
        <dbReference type="SAM" id="Phobius"/>
    </source>
</evidence>
<dbReference type="EMBL" id="JBHUEK010000010">
    <property type="protein sequence ID" value="MFD1778458.1"/>
    <property type="molecule type" value="Genomic_DNA"/>
</dbReference>
<name>A0ABW4MKM3_9BACI</name>
<dbReference type="RefSeq" id="WP_304216309.1">
    <property type="nucleotide sequence ID" value="NZ_JBHUEK010000010.1"/>
</dbReference>
<proteinExistence type="predicted"/>
<protein>
    <submittedName>
        <fullName evidence="2">Uncharacterized protein</fullName>
    </submittedName>
</protein>
<gene>
    <name evidence="2" type="ORF">ACFSFW_07240</name>
</gene>
<keyword evidence="1" id="KW-0812">Transmembrane</keyword>
<organism evidence="2 3">
    <name type="scientific">Fredinandcohnia salidurans</name>
    <dbReference type="NCBI Taxonomy" id="2595041"/>
    <lineage>
        <taxon>Bacteria</taxon>
        <taxon>Bacillati</taxon>
        <taxon>Bacillota</taxon>
        <taxon>Bacilli</taxon>
        <taxon>Bacillales</taxon>
        <taxon>Bacillaceae</taxon>
        <taxon>Fredinandcohnia</taxon>
    </lineage>
</organism>
<evidence type="ECO:0000313" key="3">
    <source>
        <dbReference type="Proteomes" id="UP001597227"/>
    </source>
</evidence>